<evidence type="ECO:0000313" key="4">
    <source>
        <dbReference type="Proteomes" id="UP000014500"/>
    </source>
</evidence>
<dbReference type="EMBL" id="JH432010">
    <property type="status" value="NOT_ANNOTATED_CDS"/>
    <property type="molecule type" value="Genomic_DNA"/>
</dbReference>
<dbReference type="HOGENOM" id="CLU_1016813_0_0_1"/>
<name>T1JIG2_STRMM</name>
<feature type="region of interest" description="Disordered" evidence="1">
    <location>
        <begin position="231"/>
        <end position="264"/>
    </location>
</feature>
<sequence>MAARSSRRNALGKPLSFSMSVFSFVTPSKVQRISYQNCKKQLSEALQSHSHFEDGFLLQTMEKGVLYPIIHMMPCYDLIDDCNLLQADALGNDFVLHQGLYKQIRQIGTDEAIVNVKLENSAVYSTDAVSTFILIGYKGLKCCLQDVLEDTWKDWTGARYLYLNIPSSFTIGRIVLYRRVIPSDVTLFTYILLTECANVQQTKQSCLLDFIQRFRAQRMQGFLSVYQKGCADPSLDSPSESRSATSCSNGSREMHSSSFKLWDI</sequence>
<accession>T1JIG2</accession>
<dbReference type="InterPro" id="IPR055577">
    <property type="entry name" value="DUF7153"/>
</dbReference>
<proteinExistence type="predicted"/>
<reference evidence="3" key="2">
    <citation type="submission" date="2015-02" db="UniProtKB">
        <authorList>
            <consortium name="EnsemblMetazoa"/>
        </authorList>
    </citation>
    <scope>IDENTIFICATION</scope>
</reference>
<protein>
    <recommendedName>
        <fullName evidence="2">DUF7153 domain-containing protein</fullName>
    </recommendedName>
</protein>
<dbReference type="PANTHER" id="PTHR22198:SF1">
    <property type="entry name" value="FERM DOMAIN-CONTAINING PROTEIN"/>
    <property type="match status" value="1"/>
</dbReference>
<dbReference type="eggNOG" id="ENOG502SRZU">
    <property type="taxonomic scope" value="Eukaryota"/>
</dbReference>
<feature type="compositionally biased region" description="Polar residues" evidence="1">
    <location>
        <begin position="236"/>
        <end position="264"/>
    </location>
</feature>
<dbReference type="Pfam" id="PF23672">
    <property type="entry name" value="DUF7153"/>
    <property type="match status" value="1"/>
</dbReference>
<dbReference type="OMA" id="NGMLMES"/>
<dbReference type="AlphaFoldDB" id="T1JIG2"/>
<dbReference type="PhylomeDB" id="T1JIG2"/>
<dbReference type="Proteomes" id="UP000014500">
    <property type="component" value="Unassembled WGS sequence"/>
</dbReference>
<evidence type="ECO:0000259" key="2">
    <source>
        <dbReference type="Pfam" id="PF23672"/>
    </source>
</evidence>
<dbReference type="PANTHER" id="PTHR22198">
    <property type="entry name" value="FERM DOMAIN-CONTAINING PROTEIN"/>
    <property type="match status" value="1"/>
</dbReference>
<feature type="domain" description="DUF7153" evidence="2">
    <location>
        <begin position="52"/>
        <end position="228"/>
    </location>
</feature>
<organism evidence="3 4">
    <name type="scientific">Strigamia maritima</name>
    <name type="common">European centipede</name>
    <name type="synonym">Geophilus maritimus</name>
    <dbReference type="NCBI Taxonomy" id="126957"/>
    <lineage>
        <taxon>Eukaryota</taxon>
        <taxon>Metazoa</taxon>
        <taxon>Ecdysozoa</taxon>
        <taxon>Arthropoda</taxon>
        <taxon>Myriapoda</taxon>
        <taxon>Chilopoda</taxon>
        <taxon>Pleurostigmophora</taxon>
        <taxon>Geophilomorpha</taxon>
        <taxon>Linotaeniidae</taxon>
        <taxon>Strigamia</taxon>
    </lineage>
</organism>
<dbReference type="EnsemblMetazoa" id="SMAR013643-RA">
    <property type="protein sequence ID" value="SMAR013643-PA"/>
    <property type="gene ID" value="SMAR013643"/>
</dbReference>
<evidence type="ECO:0000313" key="3">
    <source>
        <dbReference type="EnsemblMetazoa" id="SMAR013643-PA"/>
    </source>
</evidence>
<evidence type="ECO:0000256" key="1">
    <source>
        <dbReference type="SAM" id="MobiDB-lite"/>
    </source>
</evidence>
<keyword evidence="4" id="KW-1185">Reference proteome</keyword>
<reference evidence="4" key="1">
    <citation type="submission" date="2011-05" db="EMBL/GenBank/DDBJ databases">
        <authorList>
            <person name="Richards S.R."/>
            <person name="Qu J."/>
            <person name="Jiang H."/>
            <person name="Jhangiani S.N."/>
            <person name="Agravi P."/>
            <person name="Goodspeed R."/>
            <person name="Gross S."/>
            <person name="Mandapat C."/>
            <person name="Jackson L."/>
            <person name="Mathew T."/>
            <person name="Pu L."/>
            <person name="Thornton R."/>
            <person name="Saada N."/>
            <person name="Wilczek-Boney K.B."/>
            <person name="Lee S."/>
            <person name="Kovar C."/>
            <person name="Wu Y."/>
            <person name="Scherer S.E."/>
            <person name="Worley K.C."/>
            <person name="Muzny D.M."/>
            <person name="Gibbs R."/>
        </authorList>
    </citation>
    <scope>NUCLEOTIDE SEQUENCE</scope>
    <source>
        <strain evidence="4">Brora</strain>
    </source>
</reference>